<accession>A0A830CHB7</accession>
<name>A0A830CHB7_9LAMI</name>
<keyword evidence="1" id="KW-0378">Hydrolase</keyword>
<keyword evidence="1" id="KW-0645">Protease</keyword>
<dbReference type="GO" id="GO:0006508">
    <property type="term" value="P:proteolysis"/>
    <property type="evidence" value="ECO:0007669"/>
    <property type="project" value="UniProtKB-KW"/>
</dbReference>
<protein>
    <submittedName>
        <fullName evidence="1">Subtilisin-like protease sbt5.4</fullName>
    </submittedName>
</protein>
<reference evidence="1" key="1">
    <citation type="submission" date="2020-07" db="EMBL/GenBank/DDBJ databases">
        <title>Ethylene signaling mediates host invasion by parasitic plants.</title>
        <authorList>
            <person name="Yoshida S."/>
        </authorList>
    </citation>
    <scope>NUCLEOTIDE SEQUENCE</scope>
    <source>
        <strain evidence="1">Okayama</strain>
    </source>
</reference>
<dbReference type="GO" id="GO:0008233">
    <property type="term" value="F:peptidase activity"/>
    <property type="evidence" value="ECO:0007669"/>
    <property type="project" value="UniProtKB-KW"/>
</dbReference>
<dbReference type="Proteomes" id="UP000653305">
    <property type="component" value="Unassembled WGS sequence"/>
</dbReference>
<proteinExistence type="predicted"/>
<comment type="caution">
    <text evidence="1">The sequence shown here is derived from an EMBL/GenBank/DDBJ whole genome shotgun (WGS) entry which is preliminary data.</text>
</comment>
<dbReference type="EMBL" id="BMAC01000526">
    <property type="protein sequence ID" value="GFP98439.1"/>
    <property type="molecule type" value="Genomic_DNA"/>
</dbReference>
<keyword evidence="2" id="KW-1185">Reference proteome</keyword>
<dbReference type="AlphaFoldDB" id="A0A830CHB7"/>
<evidence type="ECO:0000313" key="2">
    <source>
        <dbReference type="Proteomes" id="UP000653305"/>
    </source>
</evidence>
<evidence type="ECO:0000313" key="1">
    <source>
        <dbReference type="EMBL" id="GFP98439.1"/>
    </source>
</evidence>
<gene>
    <name evidence="1" type="ORF">PHJA_001987800</name>
</gene>
<organism evidence="1 2">
    <name type="scientific">Phtheirospermum japonicum</name>
    <dbReference type="NCBI Taxonomy" id="374723"/>
    <lineage>
        <taxon>Eukaryota</taxon>
        <taxon>Viridiplantae</taxon>
        <taxon>Streptophyta</taxon>
        <taxon>Embryophyta</taxon>
        <taxon>Tracheophyta</taxon>
        <taxon>Spermatophyta</taxon>
        <taxon>Magnoliopsida</taxon>
        <taxon>eudicotyledons</taxon>
        <taxon>Gunneridae</taxon>
        <taxon>Pentapetalae</taxon>
        <taxon>asterids</taxon>
        <taxon>lamiids</taxon>
        <taxon>Lamiales</taxon>
        <taxon>Orobanchaceae</taxon>
        <taxon>Orobanchaceae incertae sedis</taxon>
        <taxon>Phtheirospermum</taxon>
    </lineage>
</organism>
<sequence>MGSMCYLYTQVDQHTRTCSSLLLLLDRFMLWRRGSLWYALLGIKAFLPGQLKMLPHGS</sequence>